<reference evidence="2" key="1">
    <citation type="submission" date="2022-10" db="EMBL/GenBank/DDBJ databases">
        <title>Puccinia triticina Genome sequencing and assembly.</title>
        <authorList>
            <person name="Li C."/>
        </authorList>
    </citation>
    <scope>NUCLEOTIDE SEQUENCE</scope>
    <source>
        <strain evidence="2">Pt15</strain>
    </source>
</reference>
<sequence>MRNPHRKDKLRTIFNPGALVVYVGLLVLVLETQVLSSPTLVKGKEGDGNIRQVSLNPGMIKHPSLQYNMRREKIFMDIKDFIAVSADLLDLQSEEVSKLENWLRLALGKNSPDEAYEITSLVDHAFNFMKENCNEKYLHLSQGASEFQVKKMCMKKFGLLTLEEGIEAYKPASEVQRNSIQLFALGTRALDRKTSSLQEYWYFEHLEDMLERWKSVSSPENTTLISWKRFRTLLQKSEVSIEIKSDQDLAKYFRTLGIWDIGNEKEKISIPKLMHYTFLYFYEKDQQL</sequence>
<evidence type="ECO:0000313" key="3">
    <source>
        <dbReference type="Proteomes" id="UP001164743"/>
    </source>
</evidence>
<proteinExistence type="predicted"/>
<keyword evidence="1" id="KW-1133">Transmembrane helix</keyword>
<name>A0ABY7D1K3_9BASI</name>
<dbReference type="Proteomes" id="UP001164743">
    <property type="component" value="Chromosome 11A"/>
</dbReference>
<keyword evidence="1" id="KW-0472">Membrane</keyword>
<keyword evidence="1" id="KW-0812">Transmembrane</keyword>
<dbReference type="RefSeq" id="XP_053025440.1">
    <property type="nucleotide sequence ID" value="XM_053161499.1"/>
</dbReference>
<protein>
    <submittedName>
        <fullName evidence="2">Uncharacterized protein</fullName>
    </submittedName>
</protein>
<dbReference type="GeneID" id="77802394"/>
<accession>A0ABY7D1K3</accession>
<organism evidence="2 3">
    <name type="scientific">Puccinia triticina</name>
    <dbReference type="NCBI Taxonomy" id="208348"/>
    <lineage>
        <taxon>Eukaryota</taxon>
        <taxon>Fungi</taxon>
        <taxon>Dikarya</taxon>
        <taxon>Basidiomycota</taxon>
        <taxon>Pucciniomycotina</taxon>
        <taxon>Pucciniomycetes</taxon>
        <taxon>Pucciniales</taxon>
        <taxon>Pucciniaceae</taxon>
        <taxon>Puccinia</taxon>
    </lineage>
</organism>
<evidence type="ECO:0000256" key="1">
    <source>
        <dbReference type="SAM" id="Phobius"/>
    </source>
</evidence>
<evidence type="ECO:0000313" key="2">
    <source>
        <dbReference type="EMBL" id="WAQ89885.1"/>
    </source>
</evidence>
<feature type="transmembrane region" description="Helical" evidence="1">
    <location>
        <begin position="12"/>
        <end position="30"/>
    </location>
</feature>
<keyword evidence="3" id="KW-1185">Reference proteome</keyword>
<dbReference type="EMBL" id="CP110431">
    <property type="protein sequence ID" value="WAQ89885.1"/>
    <property type="molecule type" value="Genomic_DNA"/>
</dbReference>
<gene>
    <name evidence="2" type="ORF">PtA15_11A577</name>
</gene>